<feature type="transmembrane region" description="Helical" evidence="8">
    <location>
        <begin position="232"/>
        <end position="253"/>
    </location>
</feature>
<keyword evidence="3" id="KW-1003">Cell membrane</keyword>
<feature type="transmembrane region" description="Helical" evidence="8">
    <location>
        <begin position="372"/>
        <end position="390"/>
    </location>
</feature>
<dbReference type="InterPro" id="IPR001991">
    <property type="entry name" value="Na-dicarboxylate_symporter"/>
</dbReference>
<organism evidence="9 10">
    <name type="scientific">Alloalcanivorax profundimaris</name>
    <dbReference type="NCBI Taxonomy" id="2735259"/>
    <lineage>
        <taxon>Bacteria</taxon>
        <taxon>Pseudomonadati</taxon>
        <taxon>Pseudomonadota</taxon>
        <taxon>Gammaproteobacteria</taxon>
        <taxon>Oceanospirillales</taxon>
        <taxon>Alcanivoracaceae</taxon>
        <taxon>Alloalcanivorax</taxon>
    </lineage>
</organism>
<dbReference type="SUPFAM" id="SSF118215">
    <property type="entry name" value="Proton glutamate symport protein"/>
    <property type="match status" value="1"/>
</dbReference>
<dbReference type="Proteomes" id="UP000662703">
    <property type="component" value="Unassembled WGS sequence"/>
</dbReference>
<feature type="transmembrane region" description="Helical" evidence="8">
    <location>
        <begin position="80"/>
        <end position="105"/>
    </location>
</feature>
<feature type="transmembrane region" description="Helical" evidence="8">
    <location>
        <begin position="193"/>
        <end position="211"/>
    </location>
</feature>
<evidence type="ECO:0000256" key="3">
    <source>
        <dbReference type="ARBA" id="ARBA00022475"/>
    </source>
</evidence>
<feature type="transmembrane region" description="Helical" evidence="8">
    <location>
        <begin position="396"/>
        <end position="419"/>
    </location>
</feature>
<keyword evidence="2" id="KW-0813">Transport</keyword>
<dbReference type="InterPro" id="IPR036458">
    <property type="entry name" value="Na:dicarbo_symporter_sf"/>
</dbReference>
<dbReference type="Gene3D" id="1.10.3860.10">
    <property type="entry name" value="Sodium:dicarboxylate symporter"/>
    <property type="match status" value="1"/>
</dbReference>
<dbReference type="PANTHER" id="PTHR42865:SF7">
    <property type="entry name" value="PROTON_GLUTAMATE-ASPARTATE SYMPORTER"/>
    <property type="match status" value="1"/>
</dbReference>
<evidence type="ECO:0000256" key="5">
    <source>
        <dbReference type="ARBA" id="ARBA00022847"/>
    </source>
</evidence>
<evidence type="ECO:0000313" key="10">
    <source>
        <dbReference type="Proteomes" id="UP000662703"/>
    </source>
</evidence>
<dbReference type="InterPro" id="IPR018107">
    <property type="entry name" value="Na-dicarboxylate_symporter_CS"/>
</dbReference>
<comment type="subcellular location">
    <subcellularLocation>
        <location evidence="1">Cell membrane</location>
        <topology evidence="1">Multi-pass membrane protein</topology>
    </subcellularLocation>
</comment>
<sequence length="446" mass="45809">MNRFVPVSVMPSEESPLRQSLSIREVSALIRTRLWLQIIIAMVLGVAVGLPLSPESGGPLALNGDTAAALGEWLTLPGALFLNMIQMVVIPLVATSIILGLTSAGDADFLRRAAVRIVPYFVATTTVAVLIGLGLSLWLRPGDYVQQDLLTLPPGQASVDIAGGAPQIGAGLADTIANLIPASISAASLHSNMLQIVVASVFAGAAIAALGRARTATLTGLLESVQQVSLKIVGWAMFLAPAAVFGLIADFVIRAGATALAGMSAYIFTVLAGLAVLLVFYLLLVAVLGRTSPLHFLKQVGGAQLLAFSTSSSAATMPLSLKTAEDRLGVKPEVAGVIIPLGATVNMDGTALYQVVAAVFIAQMFGVQMEPATLALLIVTVVGASIGSPSTPGVGIVILATLLGGLGIPAEGVAILLGVDRLLDMSRTALNVTGDLTACVIMNRWL</sequence>
<keyword evidence="4 8" id="KW-0812">Transmembrane</keyword>
<reference evidence="9 10" key="1">
    <citation type="submission" date="2012-09" db="EMBL/GenBank/DDBJ databases">
        <title>Genome Sequence of alkane-degrading Bacterium Alcanivorax sp. 521-1.</title>
        <authorList>
            <person name="Lai Q."/>
            <person name="Shao Z."/>
        </authorList>
    </citation>
    <scope>NUCLEOTIDE SEQUENCE [LARGE SCALE GENOMIC DNA]</scope>
    <source>
        <strain evidence="9 10">521-1</strain>
    </source>
</reference>
<protein>
    <submittedName>
        <fullName evidence="9">Sodium:dicarboxylate symporter family protein</fullName>
    </submittedName>
</protein>
<accession>A0ABS0AUV7</accession>
<keyword evidence="6 8" id="KW-1133">Transmembrane helix</keyword>
<keyword evidence="7 8" id="KW-0472">Membrane</keyword>
<dbReference type="Pfam" id="PF00375">
    <property type="entry name" value="SDF"/>
    <property type="match status" value="1"/>
</dbReference>
<gene>
    <name evidence="9" type="ORF">Y5W_03044</name>
</gene>
<keyword evidence="10" id="KW-1185">Reference proteome</keyword>
<name>A0ABS0AUV7_9GAMM</name>
<dbReference type="PANTHER" id="PTHR42865">
    <property type="entry name" value="PROTON/GLUTAMATE-ASPARTATE SYMPORTER"/>
    <property type="match status" value="1"/>
</dbReference>
<evidence type="ECO:0000256" key="1">
    <source>
        <dbReference type="ARBA" id="ARBA00004651"/>
    </source>
</evidence>
<feature type="transmembrane region" description="Helical" evidence="8">
    <location>
        <begin position="117"/>
        <end position="139"/>
    </location>
</feature>
<evidence type="ECO:0000256" key="4">
    <source>
        <dbReference type="ARBA" id="ARBA00022692"/>
    </source>
</evidence>
<keyword evidence="5" id="KW-0769">Symport</keyword>
<comment type="caution">
    <text evidence="9">The sequence shown here is derived from an EMBL/GenBank/DDBJ whole genome shotgun (WGS) entry which is preliminary data.</text>
</comment>
<feature type="transmembrane region" description="Helical" evidence="8">
    <location>
        <begin position="265"/>
        <end position="288"/>
    </location>
</feature>
<evidence type="ECO:0000256" key="6">
    <source>
        <dbReference type="ARBA" id="ARBA00022989"/>
    </source>
</evidence>
<proteinExistence type="predicted"/>
<dbReference type="EMBL" id="ARXX01000056">
    <property type="protein sequence ID" value="MBF5057750.1"/>
    <property type="molecule type" value="Genomic_DNA"/>
</dbReference>
<evidence type="ECO:0000256" key="8">
    <source>
        <dbReference type="SAM" id="Phobius"/>
    </source>
</evidence>
<evidence type="ECO:0000256" key="7">
    <source>
        <dbReference type="ARBA" id="ARBA00023136"/>
    </source>
</evidence>
<dbReference type="PRINTS" id="PR00173">
    <property type="entry name" value="EDTRNSPORT"/>
</dbReference>
<feature type="transmembrane region" description="Helical" evidence="8">
    <location>
        <begin position="34"/>
        <end position="52"/>
    </location>
</feature>
<evidence type="ECO:0000313" key="9">
    <source>
        <dbReference type="EMBL" id="MBF5057750.1"/>
    </source>
</evidence>
<dbReference type="PROSITE" id="PS00714">
    <property type="entry name" value="NA_DICARBOXYL_SYMP_2"/>
    <property type="match status" value="1"/>
</dbReference>
<evidence type="ECO:0000256" key="2">
    <source>
        <dbReference type="ARBA" id="ARBA00022448"/>
    </source>
</evidence>